<dbReference type="GO" id="GO:0043161">
    <property type="term" value="P:proteasome-mediated ubiquitin-dependent protein catabolic process"/>
    <property type="evidence" value="ECO:0000318"/>
    <property type="project" value="GO_Central"/>
</dbReference>
<evidence type="ECO:0000259" key="17">
    <source>
        <dbReference type="PROSITE" id="PS50089"/>
    </source>
</evidence>
<comment type="pathway">
    <text evidence="3">Protein modification; protein ubiquitination.</text>
</comment>
<keyword evidence="10" id="KW-0833">Ubl conjugation pathway</keyword>
<evidence type="ECO:0000256" key="1">
    <source>
        <dbReference type="ARBA" id="ARBA00000900"/>
    </source>
</evidence>
<keyword evidence="5" id="KW-0808">Transferase</keyword>
<protein>
    <recommendedName>
        <fullName evidence="4">RING-type E3 ubiquitin transferase</fullName>
        <ecNumber evidence="4">2.3.2.27</ecNumber>
    </recommendedName>
</protein>
<dbReference type="KEGG" id="dpp:DICPUDRAFT_74595"/>
<dbReference type="PROSITE" id="PS50089">
    <property type="entry name" value="ZF_RING_2"/>
    <property type="match status" value="1"/>
</dbReference>
<evidence type="ECO:0000256" key="12">
    <source>
        <dbReference type="ARBA" id="ARBA00022989"/>
    </source>
</evidence>
<dbReference type="InParanoid" id="F0Z873"/>
<dbReference type="GO" id="GO:0012505">
    <property type="term" value="C:endomembrane system"/>
    <property type="evidence" value="ECO:0000318"/>
    <property type="project" value="GO_Central"/>
</dbReference>
<keyword evidence="7" id="KW-0479">Metal-binding</keyword>
<keyword evidence="11" id="KW-0862">Zinc</keyword>
<comment type="catalytic activity">
    <reaction evidence="1">
        <text>S-ubiquitinyl-[E2 ubiquitin-conjugating enzyme]-L-cysteine + [acceptor protein]-L-lysine = [E2 ubiquitin-conjugating enzyme]-L-cysteine + N(6)-ubiquitinyl-[acceptor protein]-L-lysine.</text>
        <dbReference type="EC" id="2.3.2.27"/>
    </reaction>
</comment>
<name>F0Z873_DICPU</name>
<feature type="transmembrane region" description="Helical" evidence="16">
    <location>
        <begin position="350"/>
        <end position="374"/>
    </location>
</feature>
<evidence type="ECO:0000256" key="11">
    <source>
        <dbReference type="ARBA" id="ARBA00022833"/>
    </source>
</evidence>
<dbReference type="EMBL" id="GL870950">
    <property type="protein sequence ID" value="EGC39846.1"/>
    <property type="molecule type" value="Genomic_DNA"/>
</dbReference>
<dbReference type="Proteomes" id="UP000001064">
    <property type="component" value="Unassembled WGS sequence"/>
</dbReference>
<evidence type="ECO:0000313" key="18">
    <source>
        <dbReference type="EMBL" id="EGC39846.1"/>
    </source>
</evidence>
<dbReference type="AlphaFoldDB" id="F0Z873"/>
<dbReference type="GO" id="GO:0008270">
    <property type="term" value="F:zinc ion binding"/>
    <property type="evidence" value="ECO:0007669"/>
    <property type="project" value="UniProtKB-KW"/>
</dbReference>
<dbReference type="InterPro" id="IPR013083">
    <property type="entry name" value="Znf_RING/FYVE/PHD"/>
</dbReference>
<keyword evidence="13 16" id="KW-0472">Membrane</keyword>
<evidence type="ECO:0000256" key="13">
    <source>
        <dbReference type="ARBA" id="ARBA00023136"/>
    </source>
</evidence>
<proteinExistence type="predicted"/>
<dbReference type="STRING" id="5786.F0Z873"/>
<evidence type="ECO:0000313" key="19">
    <source>
        <dbReference type="Proteomes" id="UP000001064"/>
    </source>
</evidence>
<gene>
    <name evidence="18" type="ORF">DICPUDRAFT_74595</name>
</gene>
<feature type="transmembrane region" description="Helical" evidence="16">
    <location>
        <begin position="477"/>
        <end position="496"/>
    </location>
</feature>
<dbReference type="InterPro" id="IPR001841">
    <property type="entry name" value="Znf_RING"/>
</dbReference>
<reference evidence="19" key="1">
    <citation type="journal article" date="2011" name="Genome Biol.">
        <title>Comparative genomics of the social amoebae Dictyostelium discoideum and Dictyostelium purpureum.</title>
        <authorList>
            <consortium name="US DOE Joint Genome Institute (JGI-PGF)"/>
            <person name="Sucgang R."/>
            <person name="Kuo A."/>
            <person name="Tian X."/>
            <person name="Salerno W."/>
            <person name="Parikh A."/>
            <person name="Feasley C.L."/>
            <person name="Dalin E."/>
            <person name="Tu H."/>
            <person name="Huang E."/>
            <person name="Barry K."/>
            <person name="Lindquist E."/>
            <person name="Shapiro H."/>
            <person name="Bruce D."/>
            <person name="Schmutz J."/>
            <person name="Salamov A."/>
            <person name="Fey P."/>
            <person name="Gaudet P."/>
            <person name="Anjard C."/>
            <person name="Babu M.M."/>
            <person name="Basu S."/>
            <person name="Bushmanova Y."/>
            <person name="van der Wel H."/>
            <person name="Katoh-Kurasawa M."/>
            <person name="Dinh C."/>
            <person name="Coutinho P.M."/>
            <person name="Saito T."/>
            <person name="Elias M."/>
            <person name="Schaap P."/>
            <person name="Kay R.R."/>
            <person name="Henrissat B."/>
            <person name="Eichinger L."/>
            <person name="Rivero F."/>
            <person name="Putnam N.H."/>
            <person name="West C.M."/>
            <person name="Loomis W.F."/>
            <person name="Chisholm R.L."/>
            <person name="Shaulsky G."/>
            <person name="Strassmann J.E."/>
            <person name="Queller D.C."/>
            <person name="Kuspa A."/>
            <person name="Grigoriev I.V."/>
        </authorList>
    </citation>
    <scope>NUCLEOTIDE SEQUENCE [LARGE SCALE GENOMIC DNA]</scope>
    <source>
        <strain evidence="19">QSDP1</strain>
    </source>
</reference>
<accession>F0Z873</accession>
<evidence type="ECO:0000256" key="6">
    <source>
        <dbReference type="ARBA" id="ARBA00022692"/>
    </source>
</evidence>
<feature type="region of interest" description="Disordered" evidence="15">
    <location>
        <begin position="75"/>
        <end position="94"/>
    </location>
</feature>
<evidence type="ECO:0000256" key="5">
    <source>
        <dbReference type="ARBA" id="ARBA00022679"/>
    </source>
</evidence>
<dbReference type="SUPFAM" id="SSF57850">
    <property type="entry name" value="RING/U-box"/>
    <property type="match status" value="1"/>
</dbReference>
<feature type="transmembrane region" description="Helical" evidence="16">
    <location>
        <begin position="323"/>
        <end position="344"/>
    </location>
</feature>
<feature type="transmembrane region" description="Helical" evidence="16">
    <location>
        <begin position="446"/>
        <end position="465"/>
    </location>
</feature>
<dbReference type="GeneID" id="10509535"/>
<organism evidence="18 19">
    <name type="scientific">Dictyostelium purpureum</name>
    <name type="common">Slime mold</name>
    <dbReference type="NCBI Taxonomy" id="5786"/>
    <lineage>
        <taxon>Eukaryota</taxon>
        <taxon>Amoebozoa</taxon>
        <taxon>Evosea</taxon>
        <taxon>Eumycetozoa</taxon>
        <taxon>Dictyostelia</taxon>
        <taxon>Dictyosteliales</taxon>
        <taxon>Dictyosteliaceae</taxon>
        <taxon>Dictyostelium</taxon>
    </lineage>
</organism>
<dbReference type="PANTHER" id="PTHR22763">
    <property type="entry name" value="RING ZINC FINGER PROTEIN"/>
    <property type="match status" value="1"/>
</dbReference>
<dbReference type="GO" id="GO:0061630">
    <property type="term" value="F:ubiquitin protein ligase activity"/>
    <property type="evidence" value="ECO:0000318"/>
    <property type="project" value="GO_Central"/>
</dbReference>
<sequence length="586" mass="67394">MTYKLKNIFLIFIIIHSNNSINSNELVYPRNLTFAYEAKWDLDKGVSYKLEGFGKNSGVVYYAIKNTQSFLKPTTAAGSSSINNTTQNSGNSSTTSGIVYRSYDMIEGNFKIRDGDYTNNNGIDGFVYGIYEYTIGLATMLILPYNNDEIIFNKPPSPINYELVENMTDTDAINNIKSQINNITLTNDPFTYFLMDKNISASSLDSIEIPFNPKNQVMLTFIQQFQQITEKENQAIINTFEAGQTNENLNVLIKANGTLSSSFMEFSFNVYGGGFNVPRFRSKWMNYVVLVSLSSFIQIFVLIRQIDYTSTQTAAARVSIYSIGLQTILDAYLCLIHLSAGVIIDSLFNAFATASFFQFITFALFEMRYLLIILKARSPSAFSDGWESLRREISIFYLRFYTCLFGGFILLYYFSGLFSLFLFIMYSYWVPQIYANAKNGIRKPFIWRYVLGISITRLAIPLYFYGCPTNYITQPNYYYSSILVLWTALQVSILYAQYKFGPQFFIPARFLPQRYNYYRPINNTIRSREEGQGCVICMSDVEEGQKYMLTQCNHLFHEKCLVSWMEYKLQCPTCRCALEPIDIVIE</sequence>
<keyword evidence="19" id="KW-1185">Reference proteome</keyword>
<keyword evidence="6 16" id="KW-0812">Transmembrane</keyword>
<evidence type="ECO:0000256" key="10">
    <source>
        <dbReference type="ARBA" id="ARBA00022786"/>
    </source>
</evidence>
<evidence type="ECO:0000256" key="15">
    <source>
        <dbReference type="SAM" id="MobiDB-lite"/>
    </source>
</evidence>
<keyword evidence="9 14" id="KW-0863">Zinc-finger</keyword>
<keyword evidence="12 16" id="KW-1133">Transmembrane helix</keyword>
<dbReference type="OrthoDB" id="9984778at2759"/>
<feature type="compositionally biased region" description="Low complexity" evidence="15">
    <location>
        <begin position="78"/>
        <end position="94"/>
    </location>
</feature>
<evidence type="ECO:0000256" key="9">
    <source>
        <dbReference type="ARBA" id="ARBA00022771"/>
    </source>
</evidence>
<dbReference type="EC" id="2.3.2.27" evidence="4"/>
<feature type="transmembrane region" description="Helical" evidence="16">
    <location>
        <begin position="284"/>
        <end position="303"/>
    </location>
</feature>
<feature type="domain" description="RING-type" evidence="17">
    <location>
        <begin position="534"/>
        <end position="575"/>
    </location>
</feature>
<dbReference type="SMART" id="SM00184">
    <property type="entry name" value="RING"/>
    <property type="match status" value="1"/>
</dbReference>
<dbReference type="Pfam" id="PF13639">
    <property type="entry name" value="zf-RING_2"/>
    <property type="match status" value="1"/>
</dbReference>
<evidence type="ECO:0000256" key="2">
    <source>
        <dbReference type="ARBA" id="ARBA00004127"/>
    </source>
</evidence>
<evidence type="ECO:0000256" key="3">
    <source>
        <dbReference type="ARBA" id="ARBA00004906"/>
    </source>
</evidence>
<evidence type="ECO:0000256" key="8">
    <source>
        <dbReference type="ARBA" id="ARBA00022729"/>
    </source>
</evidence>
<dbReference type="eggNOG" id="KOG0828">
    <property type="taxonomic scope" value="Eukaryota"/>
</dbReference>
<keyword evidence="8" id="KW-0732">Signal</keyword>
<comment type="subcellular location">
    <subcellularLocation>
        <location evidence="2">Endomembrane system</location>
        <topology evidence="2">Multi-pass membrane protein</topology>
    </subcellularLocation>
</comment>
<dbReference type="InterPro" id="IPR021319">
    <property type="entry name" value="DUF2921"/>
</dbReference>
<evidence type="ECO:0000256" key="14">
    <source>
        <dbReference type="PROSITE-ProRule" id="PRU00175"/>
    </source>
</evidence>
<dbReference type="PANTHER" id="PTHR22763:SF162">
    <property type="entry name" value="TRANSMEMBRANE E3 UBIQUITIN-PROTEIN LIGASE 1"/>
    <property type="match status" value="1"/>
</dbReference>
<dbReference type="InterPro" id="IPR050731">
    <property type="entry name" value="HRD1_E3_ubiq-ligases"/>
</dbReference>
<dbReference type="Gene3D" id="3.30.40.10">
    <property type="entry name" value="Zinc/RING finger domain, C3HC4 (zinc finger)"/>
    <property type="match status" value="1"/>
</dbReference>
<dbReference type="OMA" id="GQGCVIC"/>
<evidence type="ECO:0000256" key="4">
    <source>
        <dbReference type="ARBA" id="ARBA00012483"/>
    </source>
</evidence>
<dbReference type="RefSeq" id="XP_003283597.1">
    <property type="nucleotide sequence ID" value="XM_003283549.1"/>
</dbReference>
<dbReference type="Pfam" id="PF11145">
    <property type="entry name" value="DUF2921"/>
    <property type="match status" value="1"/>
</dbReference>
<evidence type="ECO:0000256" key="16">
    <source>
        <dbReference type="SAM" id="Phobius"/>
    </source>
</evidence>
<evidence type="ECO:0000256" key="7">
    <source>
        <dbReference type="ARBA" id="ARBA00022723"/>
    </source>
</evidence>
<dbReference type="VEuPathDB" id="AmoebaDB:DICPUDRAFT_74595"/>